<dbReference type="CDD" id="cd02137">
    <property type="entry name" value="MhqN-like"/>
    <property type="match status" value="1"/>
</dbReference>
<accession>A0AA35UV11</accession>
<keyword evidence="2" id="KW-0560">Oxidoreductase</keyword>
<dbReference type="PANTHER" id="PTHR43673">
    <property type="entry name" value="NAD(P)H NITROREDUCTASE YDGI-RELATED"/>
    <property type="match status" value="1"/>
</dbReference>
<comment type="caution">
    <text evidence="4">The sequence shown here is derived from an EMBL/GenBank/DDBJ whole genome shotgun (WGS) entry which is preliminary data.</text>
</comment>
<dbReference type="Pfam" id="PF00881">
    <property type="entry name" value="Nitroreductase"/>
    <property type="match status" value="1"/>
</dbReference>
<dbReference type="Gene3D" id="3.40.109.10">
    <property type="entry name" value="NADH Oxidase"/>
    <property type="match status" value="1"/>
</dbReference>
<comment type="similarity">
    <text evidence="1">Belongs to the nitroreductase family.</text>
</comment>
<dbReference type="SUPFAM" id="SSF55469">
    <property type="entry name" value="FMN-dependent nitroreductase-like"/>
    <property type="match status" value="1"/>
</dbReference>
<feature type="domain" description="Nitroreductase" evidence="3">
    <location>
        <begin position="8"/>
        <end position="178"/>
    </location>
</feature>
<sequence length="202" mass="22349">MTEIMKAIMERRAVKRFDPAHRIADADLRAILDAGMHAPTAFNIQHWRFCVVRDPAQRARIAEVAWNQPQITECSALIVLCADFKAWKGGAARYWAGTPQAMYDKYAAMIPGFYEGHEHLQRDEGVRSCGMAAYAIMLAAAAHGLQSCPMDGFDFAQVGKVINLPEHHEVVMFVAIGKGAASPPPRGPRLAFEDVVVENSFH</sequence>
<evidence type="ECO:0000259" key="3">
    <source>
        <dbReference type="Pfam" id="PF00881"/>
    </source>
</evidence>
<protein>
    <submittedName>
        <fullName evidence="4">Nitroreductase family protein</fullName>
    </submittedName>
</protein>
<evidence type="ECO:0000256" key="2">
    <source>
        <dbReference type="ARBA" id="ARBA00023002"/>
    </source>
</evidence>
<dbReference type="GO" id="GO:0016491">
    <property type="term" value="F:oxidoreductase activity"/>
    <property type="evidence" value="ECO:0007669"/>
    <property type="project" value="UniProtKB-KW"/>
</dbReference>
<dbReference type="Proteomes" id="UP001176960">
    <property type="component" value="Unassembled WGS sequence"/>
</dbReference>
<evidence type="ECO:0000256" key="1">
    <source>
        <dbReference type="ARBA" id="ARBA00007118"/>
    </source>
</evidence>
<dbReference type="RefSeq" id="WP_289840823.1">
    <property type="nucleotide sequence ID" value="NZ_CATKSH010000003.1"/>
</dbReference>
<proteinExistence type="inferred from homology"/>
<evidence type="ECO:0000313" key="5">
    <source>
        <dbReference type="Proteomes" id="UP001176960"/>
    </source>
</evidence>
<dbReference type="InterPro" id="IPR029479">
    <property type="entry name" value="Nitroreductase"/>
</dbReference>
<reference evidence="4" key="1">
    <citation type="submission" date="2023-03" db="EMBL/GenBank/DDBJ databases">
        <authorList>
            <person name="Cleenwerck I."/>
        </authorList>
    </citation>
    <scope>NUCLEOTIDE SEQUENCE</scope>
    <source>
        <strain evidence="4">LMG 32879</strain>
    </source>
</reference>
<dbReference type="EMBL" id="CATKSH010000003">
    <property type="protein sequence ID" value="CAI9119939.1"/>
    <property type="molecule type" value="Genomic_DNA"/>
</dbReference>
<keyword evidence="5" id="KW-1185">Reference proteome</keyword>
<dbReference type="InterPro" id="IPR000415">
    <property type="entry name" value="Nitroreductase-like"/>
</dbReference>
<name>A0AA35UV11_9PROT</name>
<organism evidence="4 5">
    <name type="scientific">Brytella acorum</name>
    <dbReference type="NCBI Taxonomy" id="2959299"/>
    <lineage>
        <taxon>Bacteria</taxon>
        <taxon>Pseudomonadati</taxon>
        <taxon>Pseudomonadota</taxon>
        <taxon>Alphaproteobacteria</taxon>
        <taxon>Acetobacterales</taxon>
        <taxon>Acetobacteraceae</taxon>
        <taxon>Brytella</taxon>
    </lineage>
</organism>
<gene>
    <name evidence="4" type="ORF">LMG32879_000765</name>
</gene>
<dbReference type="AlphaFoldDB" id="A0AA35UV11"/>
<evidence type="ECO:0000313" key="4">
    <source>
        <dbReference type="EMBL" id="CAI9119939.1"/>
    </source>
</evidence>